<evidence type="ECO:0000313" key="2">
    <source>
        <dbReference type="Proteomes" id="UP001200145"/>
    </source>
</evidence>
<dbReference type="Gene3D" id="2.40.160.60">
    <property type="entry name" value="Outer membrane protein transport protein (OMPP1/FadL/TodX)"/>
    <property type="match status" value="1"/>
</dbReference>
<protein>
    <recommendedName>
        <fullName evidence="3">Long-subunit fatty acid transport protein</fullName>
    </recommendedName>
</protein>
<keyword evidence="2" id="KW-1185">Reference proteome</keyword>
<sequence>MRSVSVIKQPINLLLLTVLLFCGMVTNAQENSPYSRYGWGNLVPSTPIVTRGMGGLTTGYVDFDERYDVKQGVPRYLKPQSINFLNPASYARLRTTSFDIGFEVENQVLQERNVIEKYKATFANISYLQLGVPISRKRNFSMVLGLRPISRINYQIQSYGREINPETGNSVDSTLTLYQGKGGSYQAYMGLGKGFGNFSIGANLGYFFGTKDFGTRKSFINDSVVYYKGNYQTKINFGGLSINTGIQYRAKLSKDIRLVLGATATFSSEYNANRDIIRETFEYDASGGTFIRDSVYREEGVQGTVIFPSTYSGGFTIERQDKWMLGAEYSTTSWDDFRLYDAKDSVGSTYMFRIGGQFIPSAYGSNYWGRVTYRAGFNLGTDYIRYGGEELKKYTVTMGFGFPVRPNRFSNQFTMLNLGIEFGRRGTPETRLQENMFRISLGATLSDLWFVKRKYD</sequence>
<proteinExistence type="predicted"/>
<dbReference type="RefSeq" id="WP_234866675.1">
    <property type="nucleotide sequence ID" value="NZ_JAKEVY010000003.1"/>
</dbReference>
<accession>A0ABS9BJB6</accession>
<evidence type="ECO:0000313" key="1">
    <source>
        <dbReference type="EMBL" id="MCF1715726.1"/>
    </source>
</evidence>
<reference evidence="1 2" key="1">
    <citation type="submission" date="2022-01" db="EMBL/GenBank/DDBJ databases">
        <title>Flavihumibacter sp. nov., isolated from sediment of a river.</title>
        <authorList>
            <person name="Liu H."/>
        </authorList>
    </citation>
    <scope>NUCLEOTIDE SEQUENCE [LARGE SCALE GENOMIC DNA]</scope>
    <source>
        <strain evidence="1 2">RY-1</strain>
    </source>
</reference>
<dbReference type="SUPFAM" id="SSF56935">
    <property type="entry name" value="Porins"/>
    <property type="match status" value="1"/>
</dbReference>
<dbReference type="Proteomes" id="UP001200145">
    <property type="component" value="Unassembled WGS sequence"/>
</dbReference>
<organism evidence="1 2">
    <name type="scientific">Flavihumibacter fluminis</name>
    <dbReference type="NCBI Taxonomy" id="2909236"/>
    <lineage>
        <taxon>Bacteria</taxon>
        <taxon>Pseudomonadati</taxon>
        <taxon>Bacteroidota</taxon>
        <taxon>Chitinophagia</taxon>
        <taxon>Chitinophagales</taxon>
        <taxon>Chitinophagaceae</taxon>
        <taxon>Flavihumibacter</taxon>
    </lineage>
</organism>
<evidence type="ECO:0008006" key="3">
    <source>
        <dbReference type="Google" id="ProtNLM"/>
    </source>
</evidence>
<gene>
    <name evidence="1" type="ORF">L0U88_13895</name>
</gene>
<dbReference type="EMBL" id="JAKEVY010000003">
    <property type="protein sequence ID" value="MCF1715726.1"/>
    <property type="molecule type" value="Genomic_DNA"/>
</dbReference>
<name>A0ABS9BJB6_9BACT</name>
<comment type="caution">
    <text evidence="1">The sequence shown here is derived from an EMBL/GenBank/DDBJ whole genome shotgun (WGS) entry which is preliminary data.</text>
</comment>